<keyword evidence="1" id="KW-1133">Transmembrane helix</keyword>
<evidence type="ECO:0000313" key="2">
    <source>
        <dbReference type="EMBL" id="GAJ16605.1"/>
    </source>
</evidence>
<proteinExistence type="predicted"/>
<name>X1VXQ2_9ZZZZ</name>
<keyword evidence="1" id="KW-0472">Membrane</keyword>
<comment type="caution">
    <text evidence="2">The sequence shown here is derived from an EMBL/GenBank/DDBJ whole genome shotgun (WGS) entry which is preliminary data.</text>
</comment>
<feature type="non-terminal residue" evidence="2">
    <location>
        <position position="1"/>
    </location>
</feature>
<sequence>YSPAGPKVAEALKWIGIAAAIGGAGAIIAKLLPRREKAL</sequence>
<evidence type="ECO:0000256" key="1">
    <source>
        <dbReference type="SAM" id="Phobius"/>
    </source>
</evidence>
<dbReference type="EMBL" id="BARW01041483">
    <property type="protein sequence ID" value="GAJ16605.1"/>
    <property type="molecule type" value="Genomic_DNA"/>
</dbReference>
<protein>
    <submittedName>
        <fullName evidence="2">Uncharacterized protein</fullName>
    </submittedName>
</protein>
<organism evidence="2">
    <name type="scientific">marine sediment metagenome</name>
    <dbReference type="NCBI Taxonomy" id="412755"/>
    <lineage>
        <taxon>unclassified sequences</taxon>
        <taxon>metagenomes</taxon>
        <taxon>ecological metagenomes</taxon>
    </lineage>
</organism>
<gene>
    <name evidence="2" type="ORF">S12H4_62091</name>
</gene>
<dbReference type="AlphaFoldDB" id="X1VXQ2"/>
<feature type="transmembrane region" description="Helical" evidence="1">
    <location>
        <begin position="12"/>
        <end position="32"/>
    </location>
</feature>
<accession>X1VXQ2</accession>
<keyword evidence="1" id="KW-0812">Transmembrane</keyword>
<reference evidence="2" key="1">
    <citation type="journal article" date="2014" name="Front. Microbiol.">
        <title>High frequency of phylogenetically diverse reductive dehalogenase-homologous genes in deep subseafloor sedimentary metagenomes.</title>
        <authorList>
            <person name="Kawai M."/>
            <person name="Futagami T."/>
            <person name="Toyoda A."/>
            <person name="Takaki Y."/>
            <person name="Nishi S."/>
            <person name="Hori S."/>
            <person name="Arai W."/>
            <person name="Tsubouchi T."/>
            <person name="Morono Y."/>
            <person name="Uchiyama I."/>
            <person name="Ito T."/>
            <person name="Fujiyama A."/>
            <person name="Inagaki F."/>
            <person name="Takami H."/>
        </authorList>
    </citation>
    <scope>NUCLEOTIDE SEQUENCE</scope>
    <source>
        <strain evidence="2">Expedition CK06-06</strain>
    </source>
</reference>